<keyword evidence="4" id="KW-0862">Zinc</keyword>
<dbReference type="Proteomes" id="UP000005089">
    <property type="component" value="Unassembled WGS sequence"/>
</dbReference>
<dbReference type="PANTHER" id="PTHR42978">
    <property type="entry name" value="QUORUM-QUENCHING LACTONASE YTNP-RELATED-RELATED"/>
    <property type="match status" value="1"/>
</dbReference>
<dbReference type="eggNOG" id="COG0491">
    <property type="taxonomic scope" value="Bacteria"/>
</dbReference>
<dbReference type="PANTHER" id="PTHR42978:SF6">
    <property type="entry name" value="QUORUM-QUENCHING LACTONASE YTNP-RELATED"/>
    <property type="match status" value="1"/>
</dbReference>
<dbReference type="HOGENOM" id="CLU_056519_0_0_4"/>
<dbReference type="Gene3D" id="3.60.15.10">
    <property type="entry name" value="Ribonuclease Z/Hydroxyacylglutathione hydrolase-like"/>
    <property type="match status" value="1"/>
</dbReference>
<keyword evidence="3" id="KW-0378">Hydrolase</keyword>
<dbReference type="InterPro" id="IPR036866">
    <property type="entry name" value="RibonucZ/Hydroxyglut_hydro"/>
</dbReference>
<dbReference type="STRING" id="847.BRW83_0990"/>
<organism evidence="7 8">
    <name type="scientific">Oxalobacter formigenes OXCC13</name>
    <dbReference type="NCBI Taxonomy" id="556269"/>
    <lineage>
        <taxon>Bacteria</taxon>
        <taxon>Pseudomonadati</taxon>
        <taxon>Pseudomonadota</taxon>
        <taxon>Betaproteobacteria</taxon>
        <taxon>Burkholderiales</taxon>
        <taxon>Oxalobacteraceae</taxon>
        <taxon>Oxalobacter</taxon>
    </lineage>
</organism>
<reference evidence="7 8" key="1">
    <citation type="submission" date="2009-02" db="EMBL/GenBank/DDBJ databases">
        <title>The Genome Sequence of Oxalobacter formigenes OXCC13.</title>
        <authorList>
            <consortium name="The Broad Institute Genome Sequencing Platform"/>
            <person name="Ward D."/>
            <person name="Young S.K."/>
            <person name="Kodira C.D."/>
            <person name="Zeng Q."/>
            <person name="Koehrsen M."/>
            <person name="Alvarado L."/>
            <person name="Berlin A."/>
            <person name="Borenstein D."/>
            <person name="Chen Z."/>
            <person name="Engels R."/>
            <person name="Freedman E."/>
            <person name="Gellesch M."/>
            <person name="Goldberg J."/>
            <person name="Griggs A."/>
            <person name="Gujja S."/>
            <person name="Heiman D."/>
            <person name="Hepburn T."/>
            <person name="Howarth C."/>
            <person name="Jen D."/>
            <person name="Larson L."/>
            <person name="Lewis B."/>
            <person name="Mehta T."/>
            <person name="Park D."/>
            <person name="Pearson M."/>
            <person name="Roberts A."/>
            <person name="Saif S."/>
            <person name="Shea T."/>
            <person name="Shenoy N."/>
            <person name="Sisk P."/>
            <person name="Stolte C."/>
            <person name="Sykes S."/>
            <person name="Walk T."/>
            <person name="White J."/>
            <person name="Yandava C."/>
            <person name="Allison M.J."/>
            <person name="Lander E."/>
            <person name="Nusbaum C."/>
            <person name="Galagan J."/>
            <person name="Birren B."/>
        </authorList>
    </citation>
    <scope>NUCLEOTIDE SEQUENCE [LARGE SCALE GENOMIC DNA]</scope>
    <source>
        <strain evidence="7 8">OXCC13</strain>
    </source>
</reference>
<protein>
    <submittedName>
        <fullName evidence="7">Metallo-beta-lactamase domain protein</fullName>
    </submittedName>
</protein>
<dbReference type="InterPro" id="IPR001279">
    <property type="entry name" value="Metallo-B-lactamas"/>
</dbReference>
<evidence type="ECO:0000256" key="3">
    <source>
        <dbReference type="ARBA" id="ARBA00022801"/>
    </source>
</evidence>
<dbReference type="EMBL" id="GG658170">
    <property type="protein sequence ID" value="EEO30121.1"/>
    <property type="molecule type" value="Genomic_DNA"/>
</dbReference>
<name>C3XA95_OXAFO</name>
<feature type="region of interest" description="Disordered" evidence="5">
    <location>
        <begin position="1"/>
        <end position="35"/>
    </location>
</feature>
<evidence type="ECO:0000313" key="8">
    <source>
        <dbReference type="Proteomes" id="UP000005089"/>
    </source>
</evidence>
<gene>
    <name evidence="7" type="ORF">OFBG_01149</name>
</gene>
<keyword evidence="8" id="KW-1185">Reference proteome</keyword>
<evidence type="ECO:0000313" key="7">
    <source>
        <dbReference type="EMBL" id="EEO30121.1"/>
    </source>
</evidence>
<dbReference type="Pfam" id="PF00753">
    <property type="entry name" value="Lactamase_B"/>
    <property type="match status" value="1"/>
</dbReference>
<sequence length="328" mass="35753">MAVAPSTPATADQNATGQQTAAAPEQPAKPQPPAMVKTQVPGYYRTMVGQFEVTALFDGVFEFHPELLKNADKQEIDKALTHHYGKLTGIQSAVNAYLINTGDHLVLVDAGAGQLFSEDKQGHMMENLKASGYQPEQVDTIVMTHLHGDHTGGLSNKEGSLLFPNAMVYANKLENEYWLSEQVAAAAPPEKQMFFKLARESAVPYLSAEKWKPIEPGAEIVPGIKAVAAYGHTPGHTAFQVSSDGQQLLIWGDIIHSHAIQFNRPDVAIEYDSDSTKAVMTRKNLLKEVSDKGELVAGMHLPFPGLGYVRSEGNGKYSWVPVEYTPIK</sequence>
<evidence type="ECO:0000256" key="1">
    <source>
        <dbReference type="ARBA" id="ARBA00007749"/>
    </source>
</evidence>
<feature type="compositionally biased region" description="Polar residues" evidence="5">
    <location>
        <begin position="7"/>
        <end position="17"/>
    </location>
</feature>
<dbReference type="SUPFAM" id="SSF56281">
    <property type="entry name" value="Metallo-hydrolase/oxidoreductase"/>
    <property type="match status" value="1"/>
</dbReference>
<evidence type="ECO:0000256" key="5">
    <source>
        <dbReference type="SAM" id="MobiDB-lite"/>
    </source>
</evidence>
<dbReference type="AlphaFoldDB" id="C3XA95"/>
<feature type="domain" description="Metallo-beta-lactamase" evidence="6">
    <location>
        <begin position="93"/>
        <end position="300"/>
    </location>
</feature>
<comment type="similarity">
    <text evidence="1">Belongs to the metallo-beta-lactamase superfamily.</text>
</comment>
<accession>C3XA95</accession>
<dbReference type="GO" id="GO:0016787">
    <property type="term" value="F:hydrolase activity"/>
    <property type="evidence" value="ECO:0007669"/>
    <property type="project" value="UniProtKB-KW"/>
</dbReference>
<evidence type="ECO:0000256" key="2">
    <source>
        <dbReference type="ARBA" id="ARBA00022723"/>
    </source>
</evidence>
<proteinExistence type="inferred from homology"/>
<dbReference type="SMART" id="SM00849">
    <property type="entry name" value="Lactamase_B"/>
    <property type="match status" value="1"/>
</dbReference>
<dbReference type="CDD" id="cd07720">
    <property type="entry name" value="OPHC2-like_MBL-fold"/>
    <property type="match status" value="1"/>
</dbReference>
<dbReference type="GO" id="GO:0046872">
    <property type="term" value="F:metal ion binding"/>
    <property type="evidence" value="ECO:0007669"/>
    <property type="project" value="UniProtKB-KW"/>
</dbReference>
<evidence type="ECO:0000256" key="4">
    <source>
        <dbReference type="ARBA" id="ARBA00022833"/>
    </source>
</evidence>
<evidence type="ECO:0000259" key="6">
    <source>
        <dbReference type="SMART" id="SM00849"/>
    </source>
</evidence>
<keyword evidence="2" id="KW-0479">Metal-binding</keyword>
<dbReference type="InterPro" id="IPR051013">
    <property type="entry name" value="MBL_superfamily_lactonases"/>
</dbReference>